<dbReference type="Proteomes" id="UP000515146">
    <property type="component" value="Unplaced"/>
</dbReference>
<dbReference type="InterPro" id="IPR016295">
    <property type="entry name" value="Proteasome_beta4"/>
</dbReference>
<evidence type="ECO:0000256" key="5">
    <source>
        <dbReference type="ARBA" id="ARBA00026071"/>
    </source>
</evidence>
<evidence type="ECO:0000313" key="7">
    <source>
        <dbReference type="Proteomes" id="UP000515146"/>
    </source>
</evidence>
<keyword evidence="3 6" id="KW-0539">Nucleus</keyword>
<evidence type="ECO:0000256" key="4">
    <source>
        <dbReference type="ARBA" id="ARBA00024953"/>
    </source>
</evidence>
<dbReference type="GO" id="GO:0051603">
    <property type="term" value="P:proteolysis involved in protein catabolic process"/>
    <property type="evidence" value="ECO:0007669"/>
    <property type="project" value="InterPro"/>
</dbReference>
<dbReference type="SUPFAM" id="SSF56235">
    <property type="entry name" value="N-terminal nucleophile aminohydrolases (Ntn hydrolases)"/>
    <property type="match status" value="1"/>
</dbReference>
<protein>
    <recommendedName>
        <fullName evidence="6">Proteasome subunit beta</fullName>
    </recommendedName>
</protein>
<keyword evidence="1 6" id="KW-0963">Cytoplasm</keyword>
<reference evidence="8" key="1">
    <citation type="submission" date="2025-08" db="UniProtKB">
        <authorList>
            <consortium name="RefSeq"/>
        </authorList>
    </citation>
    <scope>IDENTIFICATION</scope>
    <source>
        <strain evidence="8">Airmid</strain>
    </source>
</reference>
<dbReference type="OrthoDB" id="7854943at2759"/>
<dbReference type="Pfam" id="PF00227">
    <property type="entry name" value="Proteasome"/>
    <property type="match status" value="1"/>
</dbReference>
<comment type="subcellular location">
    <subcellularLocation>
        <location evidence="6">Cytoplasm</location>
    </subcellularLocation>
    <subcellularLocation>
        <location evidence="6">Nucleus</location>
    </subcellularLocation>
</comment>
<name>A0A6P6Y3I3_DERPT</name>
<comment type="subunit">
    <text evidence="5">The 26S proteasome consists of a 20S proteasome core and two 19S regulatory subunits. The 20S proteasome core is composed of 28 subunits that are arranged in four stacked rings, resulting in a barrel-shaped structure. The two end rings are each formed by seven alpha subunits, and the two central rings are each formed by seven beta subunits. The catalytic chamber with the active sites is on the inside of the barrel.</text>
</comment>
<sequence>MATNFKFQYNDSIETQRSQQPICTGTSVLGLVFDKGVVIAADQLASYGSLARFRNVQRVNCVNDRTILGCGGDYADYQHIAKLIEQKVIDESSYEDEQQIGPKALHNWITRVQYNKRSKMDPLWCSWVVGGIDEDGKPYLGLSDRLGTSYCSPHIASGFGNYLAIPLMRQEYEAKNGKFTETEAIELLKKCLHVLFYRDARSLNKYQLAIVTADRGSRIEGPFSFTGEWEFAKTISGYE</sequence>
<dbReference type="PROSITE" id="PS00854">
    <property type="entry name" value="PROTEASOME_BETA_1"/>
    <property type="match status" value="1"/>
</dbReference>
<dbReference type="RefSeq" id="XP_027198939.1">
    <property type="nucleotide sequence ID" value="XM_027343138.1"/>
</dbReference>
<dbReference type="Gene3D" id="3.60.20.10">
    <property type="entry name" value="Glutamine Phosphoribosylpyrophosphate, subunit 1, domain 1"/>
    <property type="match status" value="1"/>
</dbReference>
<dbReference type="PROSITE" id="PS51476">
    <property type="entry name" value="PROTEASOME_BETA_2"/>
    <property type="match status" value="1"/>
</dbReference>
<dbReference type="InterPro" id="IPR029055">
    <property type="entry name" value="Ntn_hydrolases_N"/>
</dbReference>
<comment type="similarity">
    <text evidence="6">Belongs to the peptidase T1B family.</text>
</comment>
<gene>
    <name evidence="8" type="primary">LOC113793154</name>
</gene>
<dbReference type="AlphaFoldDB" id="A0A6P6Y3I3"/>
<keyword evidence="7" id="KW-1185">Reference proteome</keyword>
<evidence type="ECO:0000256" key="6">
    <source>
        <dbReference type="PIRNR" id="PIRNR001213"/>
    </source>
</evidence>
<dbReference type="InterPro" id="IPR023333">
    <property type="entry name" value="Proteasome_suB-type"/>
</dbReference>
<dbReference type="PIRSF" id="PIRSF001213">
    <property type="entry name" value="Psome_endopept_beta"/>
    <property type="match status" value="1"/>
</dbReference>
<dbReference type="GO" id="GO:0005634">
    <property type="term" value="C:nucleus"/>
    <property type="evidence" value="ECO:0007669"/>
    <property type="project" value="UniProtKB-SubCell"/>
</dbReference>
<keyword evidence="2 6" id="KW-0647">Proteasome</keyword>
<accession>A0A6P6Y3I3</accession>
<dbReference type="CDD" id="cd03760">
    <property type="entry name" value="proteasome_beta_type_4"/>
    <property type="match status" value="1"/>
</dbReference>
<comment type="function">
    <text evidence="4">Non-catalytic component of the proteasome, a multicatalytic proteinase complex which is characterized by its ability to cleave peptides with Arg, Phe, Tyr, Leu, and Glu adjacent to the leaving group at neutral or slightly basic pH. The proteasome has an ATP-dependent proteolytic activity.</text>
</comment>
<dbReference type="OMA" id="QPIMRRY"/>
<dbReference type="CTD" id="40639"/>
<organism evidence="7 8">
    <name type="scientific">Dermatophagoides pteronyssinus</name>
    <name type="common">European house dust mite</name>
    <dbReference type="NCBI Taxonomy" id="6956"/>
    <lineage>
        <taxon>Eukaryota</taxon>
        <taxon>Metazoa</taxon>
        <taxon>Ecdysozoa</taxon>
        <taxon>Arthropoda</taxon>
        <taxon>Chelicerata</taxon>
        <taxon>Arachnida</taxon>
        <taxon>Acari</taxon>
        <taxon>Acariformes</taxon>
        <taxon>Sarcoptiformes</taxon>
        <taxon>Astigmata</taxon>
        <taxon>Psoroptidia</taxon>
        <taxon>Analgoidea</taxon>
        <taxon>Pyroglyphidae</taxon>
        <taxon>Dermatophagoidinae</taxon>
        <taxon>Dermatophagoides</taxon>
    </lineage>
</organism>
<evidence type="ECO:0000256" key="3">
    <source>
        <dbReference type="ARBA" id="ARBA00023242"/>
    </source>
</evidence>
<proteinExistence type="inferred from homology"/>
<dbReference type="GO" id="GO:0019774">
    <property type="term" value="C:proteasome core complex, beta-subunit complex"/>
    <property type="evidence" value="ECO:0007669"/>
    <property type="project" value="UniProtKB-UniRule"/>
</dbReference>
<dbReference type="InterPro" id="IPR001353">
    <property type="entry name" value="Proteasome_sua/b"/>
</dbReference>
<evidence type="ECO:0000256" key="2">
    <source>
        <dbReference type="ARBA" id="ARBA00022942"/>
    </source>
</evidence>
<evidence type="ECO:0000256" key="1">
    <source>
        <dbReference type="ARBA" id="ARBA00022490"/>
    </source>
</evidence>
<dbReference type="FunCoup" id="A0A6P6Y3I3">
    <property type="interactions" value="1740"/>
</dbReference>
<dbReference type="KEGG" id="dpte:113793154"/>
<dbReference type="GO" id="GO:0005737">
    <property type="term" value="C:cytoplasm"/>
    <property type="evidence" value="ECO:0007669"/>
    <property type="project" value="UniProtKB-SubCell"/>
</dbReference>
<dbReference type="InParanoid" id="A0A6P6Y3I3"/>
<dbReference type="PANTHER" id="PTHR32194">
    <property type="entry name" value="METALLOPROTEASE TLDD"/>
    <property type="match status" value="1"/>
</dbReference>
<dbReference type="InterPro" id="IPR016050">
    <property type="entry name" value="Proteasome_bsu_CS"/>
</dbReference>
<evidence type="ECO:0000313" key="8">
    <source>
        <dbReference type="RefSeq" id="XP_027198939.1"/>
    </source>
</evidence>
<dbReference type="FunFam" id="3.60.20.10:FF:000014">
    <property type="entry name" value="Proteasome subunit beta type-7"/>
    <property type="match status" value="1"/>
</dbReference>
<dbReference type="PANTHER" id="PTHR32194:SF6">
    <property type="entry name" value="PROTEASOME SUBUNIT BETA"/>
    <property type="match status" value="1"/>
</dbReference>